<proteinExistence type="predicted"/>
<comment type="caution">
    <text evidence="3">The sequence shown here is derived from an EMBL/GenBank/DDBJ whole genome shotgun (WGS) entry which is preliminary data.</text>
</comment>
<keyword evidence="4" id="KW-1185">Reference proteome</keyword>
<dbReference type="InterPro" id="IPR006073">
    <property type="entry name" value="GTP-bd"/>
</dbReference>
<feature type="region of interest" description="Disordered" evidence="1">
    <location>
        <begin position="368"/>
        <end position="395"/>
    </location>
</feature>
<feature type="compositionally biased region" description="Basic and acidic residues" evidence="1">
    <location>
        <begin position="382"/>
        <end position="391"/>
    </location>
</feature>
<dbReference type="AlphaFoldDB" id="A0A409YPF8"/>
<dbReference type="SUPFAM" id="SSF52540">
    <property type="entry name" value="P-loop containing nucleoside triphosphate hydrolases"/>
    <property type="match status" value="1"/>
</dbReference>
<dbReference type="InParanoid" id="A0A409YPF8"/>
<dbReference type="GO" id="GO:0005525">
    <property type="term" value="F:GTP binding"/>
    <property type="evidence" value="ECO:0007669"/>
    <property type="project" value="InterPro"/>
</dbReference>
<organism evidence="3 4">
    <name type="scientific">Panaeolus cyanescens</name>
    <dbReference type="NCBI Taxonomy" id="181874"/>
    <lineage>
        <taxon>Eukaryota</taxon>
        <taxon>Fungi</taxon>
        <taxon>Dikarya</taxon>
        <taxon>Basidiomycota</taxon>
        <taxon>Agaricomycotina</taxon>
        <taxon>Agaricomycetes</taxon>
        <taxon>Agaricomycetidae</taxon>
        <taxon>Agaricales</taxon>
        <taxon>Agaricineae</taxon>
        <taxon>Galeropsidaceae</taxon>
        <taxon>Panaeolus</taxon>
    </lineage>
</organism>
<accession>A0A409YPF8</accession>
<name>A0A409YPF8_9AGAR</name>
<dbReference type="OrthoDB" id="8954335at2759"/>
<dbReference type="Pfam" id="PF01926">
    <property type="entry name" value="MMR_HSR1"/>
    <property type="match status" value="1"/>
</dbReference>
<gene>
    <name evidence="3" type="ORF">CVT24_007144</name>
</gene>
<dbReference type="Gene3D" id="3.40.50.300">
    <property type="entry name" value="P-loop containing nucleotide triphosphate hydrolases"/>
    <property type="match status" value="1"/>
</dbReference>
<dbReference type="CDD" id="cd00882">
    <property type="entry name" value="Ras_like_GTPase"/>
    <property type="match status" value="1"/>
</dbReference>
<evidence type="ECO:0000256" key="1">
    <source>
        <dbReference type="SAM" id="MobiDB-lite"/>
    </source>
</evidence>
<sequence>MMQIEDHYKFVDIKITGPLKVVPVTPQHIEELRANIFILMGATGSGKSAFIESLSPNEQLSISNNTLESVTQEVIAYQIENLKRGQDPVILMDTPGFLDTRLSEGRILQMVMEKLNAFNHPRLVRKVRILWFQRITDIRMSGSGRRSVQLLRAFADKFRATGISIITTCWNTLQTPQKAEAANERLQSLRSDVYVSSREMRIKVLKFESTERSALLVLDTASALLGYAKDGSKTEHPQHQLLVSNCLLERIDNILQRLQYLAHEQHLIEAGESSELDNRAEVLAYATKQEHESLYLLQCFTYDLYEHDPYLFREHFPNATFPPPAPASTLALAQPQLSAFRQPLPPPTTHLSQIMDFSDLSLPQIATGSRLSLPSPPPRSDPASRHEDRDLMSSFNGITARIGKHFKTSK</sequence>
<reference evidence="3 4" key="1">
    <citation type="journal article" date="2018" name="Evol. Lett.">
        <title>Horizontal gene cluster transfer increased hallucinogenic mushroom diversity.</title>
        <authorList>
            <person name="Reynolds H.T."/>
            <person name="Vijayakumar V."/>
            <person name="Gluck-Thaler E."/>
            <person name="Korotkin H.B."/>
            <person name="Matheny P.B."/>
            <person name="Slot J.C."/>
        </authorList>
    </citation>
    <scope>NUCLEOTIDE SEQUENCE [LARGE SCALE GENOMIC DNA]</scope>
    <source>
        <strain evidence="3 4">2629</strain>
    </source>
</reference>
<feature type="domain" description="G" evidence="2">
    <location>
        <begin position="38"/>
        <end position="106"/>
    </location>
</feature>
<evidence type="ECO:0000313" key="4">
    <source>
        <dbReference type="Proteomes" id="UP000284842"/>
    </source>
</evidence>
<dbReference type="InterPro" id="IPR027417">
    <property type="entry name" value="P-loop_NTPase"/>
</dbReference>
<evidence type="ECO:0000259" key="2">
    <source>
        <dbReference type="Pfam" id="PF01926"/>
    </source>
</evidence>
<protein>
    <recommendedName>
        <fullName evidence="2">G domain-containing protein</fullName>
    </recommendedName>
</protein>
<dbReference type="EMBL" id="NHTK01000879">
    <property type="protein sequence ID" value="PPR04885.1"/>
    <property type="molecule type" value="Genomic_DNA"/>
</dbReference>
<evidence type="ECO:0000313" key="3">
    <source>
        <dbReference type="EMBL" id="PPR04885.1"/>
    </source>
</evidence>
<dbReference type="Proteomes" id="UP000284842">
    <property type="component" value="Unassembled WGS sequence"/>
</dbReference>